<proteinExistence type="predicted"/>
<dbReference type="InterPro" id="IPR043741">
    <property type="entry name" value="DUF5686"/>
</dbReference>
<dbReference type="RefSeq" id="WP_148781658.1">
    <property type="nucleotide sequence ID" value="NZ_VNHU01000002.1"/>
</dbReference>
<feature type="chain" id="PRO_5024380487" evidence="1">
    <location>
        <begin position="23"/>
        <end position="811"/>
    </location>
</feature>
<name>A0A5S5CCJ3_9FLAO</name>
<protein>
    <submittedName>
        <fullName evidence="2">Carboxypeptidase-like protein</fullName>
    </submittedName>
</protein>
<dbReference type="Gene3D" id="2.60.40.1120">
    <property type="entry name" value="Carboxypeptidase-like, regulatory domain"/>
    <property type="match status" value="1"/>
</dbReference>
<gene>
    <name evidence="2" type="ORF">BD809_102270</name>
</gene>
<keyword evidence="2" id="KW-0645">Protease</keyword>
<dbReference type="Pfam" id="PF13715">
    <property type="entry name" value="CarbopepD_reg_2"/>
    <property type="match status" value="1"/>
</dbReference>
<dbReference type="Pfam" id="PF18939">
    <property type="entry name" value="DUF5686"/>
    <property type="match status" value="1"/>
</dbReference>
<keyword evidence="3" id="KW-1185">Reference proteome</keyword>
<keyword evidence="2" id="KW-0121">Carboxypeptidase</keyword>
<keyword evidence="2" id="KW-0378">Hydrolase</keyword>
<dbReference type="AlphaFoldDB" id="A0A5S5CCJ3"/>
<organism evidence="2 3">
    <name type="scientific">Aquimarina intermedia</name>
    <dbReference type="NCBI Taxonomy" id="350814"/>
    <lineage>
        <taxon>Bacteria</taxon>
        <taxon>Pseudomonadati</taxon>
        <taxon>Bacteroidota</taxon>
        <taxon>Flavobacteriia</taxon>
        <taxon>Flavobacteriales</taxon>
        <taxon>Flavobacteriaceae</taxon>
        <taxon>Aquimarina</taxon>
    </lineage>
</organism>
<sequence length="811" mass="92654">MQIKLFSLFFFCHLLAFSQLQLSGKIQDSKTNAPLPFATISINNVANIMTSSDGSFTILATLPVTLTVSYLGYLEKKVTITDPSITYLTISMSSKTEKLGTVSVNSEGNRAHTIISKAIENKLINDPKKSIDAYTFKSYEKFKITEDRTARLKSRDTADAAIENIFNKTHSFLSEKVTAHYVQKNVPEKQKVLGTKMAGFEQPVYPVLGKTIQSSSLYGEEYTIFNERFAGPLSKKSSRLYYYKILDTLDGNHPAYVVLFQPTKTSSIARLEGLLYIDTTTYAIQKAILELKGELDIKATHLYKKSENNGLWLPENNSISIKSGNGKQKISLFGGRISVGNLDQKNNQQSNDDFLLSKTDFFDYNFEPSKLELATQPAILVDTEAENRDNVFWESYRTAAITEKDLASFPVIDSIVKAQHIERRINVIQSFNQGFYPLGFFNLDLTYPIKYNNYEGLRLGLGGITNSSFSQRFRIEGYTVYGFIDDRFKYGIGGGILLNKKHGAWLNFNFKDDLSEVGSFQYLTDRRVYSLFEPRLVNIDFYYKHRTYSTSLQYELFPKLLSETQISLSEIDQTKDYQYKKDDIWRSSYKNTEAKIALRWSPFSNFLKTPSGTKEIYDGYPKFTAQYTQGISDVFESDLTYSKVGLKAEYNIDRLNLSTTSFLLEGNLGFGELPLTHLFHAYPNAPTKETILQRFSVAGRRSFETMYFSEFFSDKLATFQMRHTFQPIRIASWLQPELVLISRHAIGTVRDKELHQGIEFKSLEHGYQESGFEVNKLIAGFGLSFAFRYGAYSLPQFEDNIAFKFTFYLKL</sequence>
<dbReference type="SUPFAM" id="SSF49464">
    <property type="entry name" value="Carboxypeptidase regulatory domain-like"/>
    <property type="match status" value="1"/>
</dbReference>
<dbReference type="Proteomes" id="UP000324376">
    <property type="component" value="Unassembled WGS sequence"/>
</dbReference>
<accession>A0A5S5CCJ3</accession>
<keyword evidence="1" id="KW-0732">Signal</keyword>
<dbReference type="GO" id="GO:0004180">
    <property type="term" value="F:carboxypeptidase activity"/>
    <property type="evidence" value="ECO:0007669"/>
    <property type="project" value="UniProtKB-KW"/>
</dbReference>
<dbReference type="EMBL" id="VNHU01000002">
    <property type="protein sequence ID" value="TYP76056.1"/>
    <property type="molecule type" value="Genomic_DNA"/>
</dbReference>
<evidence type="ECO:0000313" key="2">
    <source>
        <dbReference type="EMBL" id="TYP76056.1"/>
    </source>
</evidence>
<reference evidence="2 3" key="1">
    <citation type="submission" date="2019-07" db="EMBL/GenBank/DDBJ databases">
        <title>Genomic Encyclopedia of Archaeal and Bacterial Type Strains, Phase II (KMG-II): from individual species to whole genera.</title>
        <authorList>
            <person name="Goeker M."/>
        </authorList>
    </citation>
    <scope>NUCLEOTIDE SEQUENCE [LARGE SCALE GENOMIC DNA]</scope>
    <source>
        <strain evidence="2 3">DSM 17527</strain>
    </source>
</reference>
<comment type="caution">
    <text evidence="2">The sequence shown here is derived from an EMBL/GenBank/DDBJ whole genome shotgun (WGS) entry which is preliminary data.</text>
</comment>
<evidence type="ECO:0000313" key="3">
    <source>
        <dbReference type="Proteomes" id="UP000324376"/>
    </source>
</evidence>
<evidence type="ECO:0000256" key="1">
    <source>
        <dbReference type="SAM" id="SignalP"/>
    </source>
</evidence>
<dbReference type="OrthoDB" id="983143at2"/>
<dbReference type="InterPro" id="IPR008969">
    <property type="entry name" value="CarboxyPept-like_regulatory"/>
</dbReference>
<feature type="signal peptide" evidence="1">
    <location>
        <begin position="1"/>
        <end position="22"/>
    </location>
</feature>